<feature type="compositionally biased region" description="Basic and acidic residues" evidence="1">
    <location>
        <begin position="1539"/>
        <end position="1569"/>
    </location>
</feature>
<evidence type="ECO:0000313" key="7">
    <source>
        <dbReference type="Proteomes" id="UP000887013"/>
    </source>
</evidence>
<dbReference type="Pfam" id="PF19421">
    <property type="entry name" value="Fry_C"/>
    <property type="match status" value="2"/>
</dbReference>
<evidence type="ECO:0000313" key="6">
    <source>
        <dbReference type="EMBL" id="GFU03742.1"/>
    </source>
</evidence>
<dbReference type="GO" id="GO:0005938">
    <property type="term" value="C:cell cortex"/>
    <property type="evidence" value="ECO:0007669"/>
    <property type="project" value="TreeGrafter"/>
</dbReference>
<gene>
    <name evidence="6" type="primary">fry</name>
    <name evidence="6" type="ORF">NPIL_78861</name>
</gene>
<feature type="region of interest" description="Disordered" evidence="1">
    <location>
        <begin position="1968"/>
        <end position="2019"/>
    </location>
</feature>
<evidence type="ECO:0000259" key="2">
    <source>
        <dbReference type="Pfam" id="PF14222"/>
    </source>
</evidence>
<feature type="domain" description="Cell morphogenesis central region" evidence="4">
    <location>
        <begin position="1209"/>
        <end position="1371"/>
    </location>
</feature>
<comment type="caution">
    <text evidence="6">The sequence shown here is derived from an EMBL/GenBank/DDBJ whole genome shotgun (WGS) entry which is preliminary data.</text>
</comment>
<dbReference type="Pfam" id="PF14225">
    <property type="entry name" value="MOR2-PAG1_C"/>
    <property type="match status" value="1"/>
</dbReference>
<feature type="region of interest" description="Disordered" evidence="1">
    <location>
        <begin position="1521"/>
        <end position="1569"/>
    </location>
</feature>
<feature type="domain" description="Cell morphogenesis central region" evidence="4">
    <location>
        <begin position="1818"/>
        <end position="1910"/>
    </location>
</feature>
<feature type="compositionally biased region" description="Basic and acidic residues" evidence="1">
    <location>
        <begin position="2381"/>
        <end position="2391"/>
    </location>
</feature>
<evidence type="ECO:0000259" key="5">
    <source>
        <dbReference type="Pfam" id="PF19421"/>
    </source>
</evidence>
<dbReference type="OrthoDB" id="6412372at2759"/>
<dbReference type="Proteomes" id="UP000887013">
    <property type="component" value="Unassembled WGS sequence"/>
</dbReference>
<feature type="compositionally biased region" description="Polar residues" evidence="1">
    <location>
        <begin position="2392"/>
        <end position="2410"/>
    </location>
</feature>
<feature type="region of interest" description="Disordered" evidence="1">
    <location>
        <begin position="1583"/>
        <end position="1602"/>
    </location>
</feature>
<dbReference type="InterPro" id="IPR025614">
    <property type="entry name" value="Cell_morpho_N"/>
</dbReference>
<organism evidence="6 7">
    <name type="scientific">Nephila pilipes</name>
    <name type="common">Giant wood spider</name>
    <name type="synonym">Nephila maculata</name>
    <dbReference type="NCBI Taxonomy" id="299642"/>
    <lineage>
        <taxon>Eukaryota</taxon>
        <taxon>Metazoa</taxon>
        <taxon>Ecdysozoa</taxon>
        <taxon>Arthropoda</taxon>
        <taxon>Chelicerata</taxon>
        <taxon>Arachnida</taxon>
        <taxon>Araneae</taxon>
        <taxon>Araneomorphae</taxon>
        <taxon>Entelegynae</taxon>
        <taxon>Araneoidea</taxon>
        <taxon>Nephilidae</taxon>
        <taxon>Nephila</taxon>
    </lineage>
</organism>
<feature type="domain" description="Protein furry C-terminal" evidence="5">
    <location>
        <begin position="2619"/>
        <end position="2947"/>
    </location>
</feature>
<evidence type="ECO:0000256" key="1">
    <source>
        <dbReference type="SAM" id="MobiDB-lite"/>
    </source>
</evidence>
<feature type="domain" description="Protein furry C-terminal" evidence="5">
    <location>
        <begin position="2355"/>
        <end position="2558"/>
    </location>
</feature>
<dbReference type="InterPro" id="IPR025481">
    <property type="entry name" value="Cell_Morphogen_C"/>
</dbReference>
<dbReference type="GO" id="GO:0000902">
    <property type="term" value="P:cell morphogenesis"/>
    <property type="evidence" value="ECO:0007669"/>
    <property type="project" value="InterPro"/>
</dbReference>
<feature type="domain" description="Cell morphogenesis central region" evidence="4">
    <location>
        <begin position="1663"/>
        <end position="1722"/>
    </location>
</feature>
<reference evidence="6" key="1">
    <citation type="submission" date="2020-08" db="EMBL/GenBank/DDBJ databases">
        <title>Multicomponent nature underlies the extraordinary mechanical properties of spider dragline silk.</title>
        <authorList>
            <person name="Kono N."/>
            <person name="Nakamura H."/>
            <person name="Mori M."/>
            <person name="Yoshida Y."/>
            <person name="Ohtoshi R."/>
            <person name="Malay A.D."/>
            <person name="Moran D.A.P."/>
            <person name="Tomita M."/>
            <person name="Numata K."/>
            <person name="Arakawa K."/>
        </authorList>
    </citation>
    <scope>NUCLEOTIDE SEQUENCE</scope>
</reference>
<feature type="region of interest" description="Disordered" evidence="1">
    <location>
        <begin position="2534"/>
        <end position="2565"/>
    </location>
</feature>
<feature type="domain" description="Cell morphogenesis protein C-terminal" evidence="3">
    <location>
        <begin position="2069"/>
        <end position="2319"/>
    </location>
</feature>
<evidence type="ECO:0000259" key="4">
    <source>
        <dbReference type="Pfam" id="PF14228"/>
    </source>
</evidence>
<accession>A0A8X6Q739</accession>
<dbReference type="InterPro" id="IPR039867">
    <property type="entry name" value="Furry/Tao3/Mor2"/>
</dbReference>
<dbReference type="GO" id="GO:0031175">
    <property type="term" value="P:neuron projection development"/>
    <property type="evidence" value="ECO:0007669"/>
    <property type="project" value="TreeGrafter"/>
</dbReference>
<name>A0A8X6Q739_NEPPI</name>
<dbReference type="PANTHER" id="PTHR12295:SF30">
    <property type="entry name" value="PROTEIN FURRY"/>
    <property type="match status" value="1"/>
</dbReference>
<dbReference type="GO" id="GO:0030427">
    <property type="term" value="C:site of polarized growth"/>
    <property type="evidence" value="ECO:0007669"/>
    <property type="project" value="TreeGrafter"/>
</dbReference>
<feature type="region of interest" description="Disordered" evidence="1">
    <location>
        <begin position="2381"/>
        <end position="2410"/>
    </location>
</feature>
<feature type="compositionally biased region" description="Polar residues" evidence="1">
    <location>
        <begin position="1592"/>
        <end position="1602"/>
    </location>
</feature>
<dbReference type="PANTHER" id="PTHR12295">
    <property type="entry name" value="FURRY-RELATED"/>
    <property type="match status" value="1"/>
</dbReference>
<feature type="domain" description="Cell morphogenesis protein N-terminal" evidence="2">
    <location>
        <begin position="151"/>
        <end position="683"/>
    </location>
</feature>
<dbReference type="SUPFAM" id="SSF48371">
    <property type="entry name" value="ARM repeat"/>
    <property type="match status" value="1"/>
</dbReference>
<sequence length="2964" mass="335533">MASLNEAKGQSNCYNICTQSQLPWNVRKERQTFPSGINIDIEVKPGEFILRTLFAEFTVQAERKIDLVLSESLERPLSKSLQRGEDALFDQLLSAFGSVAEHCLPSLLRTLFAWYDRQGVDSTLSQELRMRCDSKSKGDVQEKTEKDYLHERRDLAVEFIFCLVLIEVLRQLSVHPGHDDLVMYIENLAFKHFKFREGAQTGPNAQNVNIIADLYAEVIGVLAQSRFQSVRKRFVAELKELRSKEPSPITTHSIISLLMGMKFFRVKMVPIEEFEASFQFMQECATYFLEVKDKDIKHALAGLFVEILVPVAATVKNEVNVPCLKTFVEMLYSHTLDLCTKKKHSLALFPLVTCLLCVSQKLFFLQNWHYFLAMCLSHLKNRDPKMCRVALESLYRLLWVYMIRIKCESNTATQSRLQSIVNSLFPKGSKAVVPRDTPLNIFVKIIQFIAQERLDFAMKEIVFDLLSVGRPIKIILTPERMSIALRAFLVVADSLQQKEGDPPMPRTVGVLPSGNTLRVKKTFLNKMLTDETARTIGMSHYHPYVRKVFDDILKALDVQFGRPLMMTTVQNINKEPDDMITGERKPKIDLFRTCVAAVPRLIPDGMSRHDLVDLLSRLTVHMDEELRALAFQSLQNMTLDFPDWREDVIYGFVQFMLREVNDTFPQLLDNALRMLLQFLTNWKNALTSLSQNSLRKPTHEQNKIDHLCSVLHLVEAVALVMLCHCRLPPRRLAVHILKETKSLLKILVPSCEEDYVSEAIDQCCPLVAEKCLPLLPPAEKAALLSASHIDLQWLTERNSSAWTSGLHDATEGSNKVSSNLEISENSGLDPWCVCLLGFIDNSTLLKRCPTAVAHSWLIVYSRITTLFSYLDLNPVNDNRASLLRPAPVIKKALNERELHLTLWRNYLMFACRIAPPNCNAPARFMPAELSLSSSPDSVTSERSDSRSPNSSSVQVSSLFKQITPLLRSEQADLRDSIVLGLSKVNHLAVKDLMEELVVYIREAIDRKQENVRRRRRRDVLRVQLARVLELIAEQGTFGISNSVLDKDAYSLNTTFVEYIDGARLYLEAENDKDVLGIVQEIKQHFCGFIHKLIKSFSLENRHNLLGCDLRRNLFYLFASWSGKYGSHFGVSDRKIVKEEPCSDFELSALQAMSAVLCCGPCFDPQGLSEEGPFYSWLNGLLNSDIEKIYQLGQETVVLLLEFNSDSGTLLDWLVDCCYTGDIQMADGCFNALATIFSVREYPCDHYMAIINVTLLNTGCPRSKIQETAFQLLQILDHRFFSSCTSISVDGETDAVNRNVVLRKKHPQFYDALFSSGYPCSQMQLSHHLAQLHPELTMPIFSEITSRLQTARPAVRQNLLQYVLPWLYNMELVDPNITHCGPLPHLSRIQEFCSSEICQAIVLERREGWGSAEATEMVLNNLFYITAKFVNDHPHEIEDLWASLCKCWPNNLKVIIRYLFIVTGLAPNELLIFTKRVVLFMAKARPEKLLDEMMADMQTVETLNCLIERTETPPFFRVTSIRKESSHSDDGGSSSQPDAPRSEVTLERGTLHTKRHSTESGCEKDSQIRKDACGPESIQNSCSMVASGKLNPGPSSTTASDDGQNTVISSVEEDNFLLLCHVPDETVKPETPQPHPLPMPEFGGYYAPLTEFLPDSSQPVTGFHRCNLAVMLLVDVLDGISIDWSPHVPLMLHVIFLGLDHTRPLVHEHCKTLLLKLLIVLTKHDDHLGVARILLNNKTRELGYGLPLQNFVSKINFTEQKLFEESDILNEVKNTPSTDDTESTSSKDQDSGSSETLANEEAIVNKILEINKLTPSVEDTIKSLIDYLAGKKGHALWSYEDITAKVWSVKSAEQLSTFLQHVLFVFKESIPMAHIQDRWAQIALQLALSCSSRHYAGRSLQIFRALKVPLNARMLSDILSRLVETVTEQGEDMQGYVTELMLTLEEAIDSLDSAFKISDIMKDFFKSTPNLNKESNRKSAPPITVSQSGHSSGSSNPLPMAANHQRSTSYSGRKYPDSPTIEIKDLRNRSNTDIDVRLRANNLGRSRSAQSLKMADEQFSQEDRMALLSQFFWIAVSLLESDYEHEFLLAVRLLEKVMMKLPMERTDCQEKLEKIQMQIKWSNFPGVHALLLKGCASPTTFDSTVKILTHFTSLLDIPIVDPSESLAFPFHVMALLPYLLLNYDDPNTLCIKSAENIAQVCMEKSKKLENLATVMMLYSKRSFSKESFQWTKCVVKYLYDAYCHIFLNLITFLVEILEKGPQNLIPHVLGILYCVLHYLDVTCSAQTINSDLLRVISRYIEGPQWKDALKILKLVVTRSSTLAAPPAPFTIGSSAADCVSIASNTSFADSEFGTKRELPGRTMDFTIDLSLTPIVGQKYLLKDSPKDGEKEGSSASPRRSLSHNHSFTENGSVGWKRPWLSQARTREHLIGLLTSCGQRVGLPKSPSVIFSQSSDIIEHQSSMCSSTEEISATNNESADSKLEDGHPEHAQFGVFKDFDFLEYELESQEGESMDNFNWGVRRRSLTNYDGNVDDISKPKLSLNMSNSTLSPRKEESSDDEIGSVSPLDDMHPVLTNSSGGYVFPPSSLPLCEHRRRPISPASGSTHSLASDGDLTLSITSPSFSPLAAIHLPPGSEDIEDMWRAHVRELMSDGSGNIAANTYQIISRLFKEMFRRVTRLTRECCQMISHMDGFRGVASNFLTMLDMVLNHFECPFIHIDPEIMLQFDRHKFCILEIQEHWETFLEKQEHTMECMDSMKSAIKLEQLGEPIPEGTVDEHRIDLCKCLYKLHFQLLLLLESYVKLLSLLTIRVQQIHIVDLSQDITSVKNEVIRAIEDTESDRLSPSEQPDESSLSQQEAEAILLELVHTRKWDKAIRHLHCYRAMFPGSIFGNSEEDDIDVILSIYAKHLCENRTGYFMMSEKEHDMADVCHQLMDISLQLSSVLHTIEHSQHERSNDSSFRRSEC</sequence>
<dbReference type="InterPro" id="IPR029473">
    <property type="entry name" value="MOR2-PAG1_mid"/>
</dbReference>
<evidence type="ECO:0000259" key="3">
    <source>
        <dbReference type="Pfam" id="PF14225"/>
    </source>
</evidence>
<dbReference type="InterPro" id="IPR016024">
    <property type="entry name" value="ARM-type_fold"/>
</dbReference>
<dbReference type="Pfam" id="PF14222">
    <property type="entry name" value="MOR2-PAG1_N"/>
    <property type="match status" value="1"/>
</dbReference>
<keyword evidence="7" id="KW-1185">Reference proteome</keyword>
<protein>
    <submittedName>
        <fullName evidence="6">Protein furry</fullName>
    </submittedName>
</protein>
<dbReference type="EMBL" id="BMAW01027736">
    <property type="protein sequence ID" value="GFU03742.1"/>
    <property type="molecule type" value="Genomic_DNA"/>
</dbReference>
<feature type="region of interest" description="Disordered" evidence="1">
    <location>
        <begin position="1772"/>
        <end position="1796"/>
    </location>
</feature>
<proteinExistence type="predicted"/>
<feature type="compositionally biased region" description="Low complexity" evidence="1">
    <location>
        <begin position="1985"/>
        <end position="1994"/>
    </location>
</feature>
<feature type="compositionally biased region" description="Low complexity" evidence="1">
    <location>
        <begin position="1774"/>
        <end position="1783"/>
    </location>
</feature>
<dbReference type="Pfam" id="PF14228">
    <property type="entry name" value="MOR2-PAG1_mid"/>
    <property type="match status" value="3"/>
</dbReference>
<dbReference type="InterPro" id="IPR045842">
    <property type="entry name" value="Fry_C"/>
</dbReference>